<evidence type="ECO:0000259" key="1">
    <source>
        <dbReference type="Pfam" id="PF13568"/>
    </source>
</evidence>
<dbReference type="RefSeq" id="WP_092458770.1">
    <property type="nucleotide sequence ID" value="NZ_FPCJ01000001.1"/>
</dbReference>
<evidence type="ECO:0000313" key="3">
    <source>
        <dbReference type="Proteomes" id="UP000199537"/>
    </source>
</evidence>
<dbReference type="OrthoDB" id="947434at2"/>
<evidence type="ECO:0000313" key="2">
    <source>
        <dbReference type="EMBL" id="SFV31588.1"/>
    </source>
</evidence>
<dbReference type="InterPro" id="IPR025665">
    <property type="entry name" value="Beta-barrel_OMP_2"/>
</dbReference>
<protein>
    <submittedName>
        <fullName evidence="2">Outer membrane protein beta-barrel domain-containing protein</fullName>
    </submittedName>
</protein>
<accession>A0A1I7NAB9</accession>
<keyword evidence="3" id="KW-1185">Reference proteome</keyword>
<name>A0A1I7NAB9_9BACT</name>
<dbReference type="STRING" id="1393122.SAMN05660895_1117"/>
<proteinExistence type="predicted"/>
<sequence length="254" mass="27473">MRAYASTGFAFFFVVASLISSAQKNDVYFGVQGGLSIPNLEAGSGASPISKGYSSRLGPDFGIFADIHFSSLFSLQPEIDYSSQGGKKNGQQAIAASQFNPQAPPDAYVYANYKSEAKLNYLQIPVLAKFGWDFGKKKNWRFAVNVGPYVGFLVYAKNVTSGSSPVYADPQETQQIAPTQSFDANEDIKDQLHKANVGVQGGIGLQLDIHRQGYVFLHAGGNYGFLNIQKYEQDGKNHTGAATILVGYAIRLNG</sequence>
<organism evidence="2 3">
    <name type="scientific">Thermoflavifilum thermophilum</name>
    <dbReference type="NCBI Taxonomy" id="1393122"/>
    <lineage>
        <taxon>Bacteria</taxon>
        <taxon>Pseudomonadati</taxon>
        <taxon>Bacteroidota</taxon>
        <taxon>Chitinophagia</taxon>
        <taxon>Chitinophagales</taxon>
        <taxon>Chitinophagaceae</taxon>
        <taxon>Thermoflavifilum</taxon>
    </lineage>
</organism>
<feature type="domain" description="Outer membrane protein beta-barrel" evidence="1">
    <location>
        <begin position="22"/>
        <end position="228"/>
    </location>
</feature>
<gene>
    <name evidence="2" type="ORF">SAMN05660895_1117</name>
</gene>
<dbReference type="Pfam" id="PF13568">
    <property type="entry name" value="OMP_b-brl_2"/>
    <property type="match status" value="1"/>
</dbReference>
<dbReference type="AlphaFoldDB" id="A0A1I7NAB9"/>
<reference evidence="3" key="1">
    <citation type="submission" date="2016-10" db="EMBL/GenBank/DDBJ databases">
        <authorList>
            <person name="Varghese N."/>
            <person name="Submissions S."/>
        </authorList>
    </citation>
    <scope>NUCLEOTIDE SEQUENCE [LARGE SCALE GENOMIC DNA]</scope>
    <source>
        <strain evidence="3">DSM 14807</strain>
    </source>
</reference>
<dbReference type="Proteomes" id="UP000199537">
    <property type="component" value="Unassembled WGS sequence"/>
</dbReference>
<dbReference type="EMBL" id="FPCJ01000001">
    <property type="protein sequence ID" value="SFV31588.1"/>
    <property type="molecule type" value="Genomic_DNA"/>
</dbReference>